<evidence type="ECO:0000256" key="11">
    <source>
        <dbReference type="SAM" id="Coils"/>
    </source>
</evidence>
<dbReference type="GO" id="GO:1990575">
    <property type="term" value="P:mitochondrial L-ornithine transmembrane transport"/>
    <property type="evidence" value="ECO:0007669"/>
    <property type="project" value="TreeGrafter"/>
</dbReference>
<dbReference type="Gene3D" id="1.50.40.10">
    <property type="entry name" value="Mitochondrial carrier domain"/>
    <property type="match status" value="1"/>
</dbReference>
<dbReference type="PANTHER" id="PTHR45624">
    <property type="entry name" value="MITOCHONDRIAL BASIC AMINO ACIDS TRANSPORTER-RELATED"/>
    <property type="match status" value="1"/>
</dbReference>
<dbReference type="GO" id="GO:0005289">
    <property type="term" value="F:high-affinity L-arginine transmembrane transporter activity"/>
    <property type="evidence" value="ECO:0007669"/>
    <property type="project" value="TreeGrafter"/>
</dbReference>
<protein>
    <submittedName>
        <fullName evidence="13">Mitochondrial carnitine/acylcarnitine carrier protein CACLlike [Bombus terrestris]</fullName>
    </submittedName>
</protein>
<feature type="repeat" description="Solcar" evidence="9">
    <location>
        <begin position="2"/>
        <end position="86"/>
    </location>
</feature>
<evidence type="ECO:0000256" key="10">
    <source>
        <dbReference type="RuleBase" id="RU000488"/>
    </source>
</evidence>
<evidence type="ECO:0000313" key="13">
    <source>
        <dbReference type="EMBL" id="CDW42864.1"/>
    </source>
</evidence>
<dbReference type="EMBL" id="HACA01025503">
    <property type="protein sequence ID" value="CDW42864.1"/>
    <property type="molecule type" value="Transcribed_RNA"/>
</dbReference>
<keyword evidence="4 9" id="KW-0812">Transmembrane</keyword>
<evidence type="ECO:0000256" key="3">
    <source>
        <dbReference type="ARBA" id="ARBA00022448"/>
    </source>
</evidence>
<dbReference type="InterPro" id="IPR002067">
    <property type="entry name" value="MCP"/>
</dbReference>
<keyword evidence="11" id="KW-0175">Coiled coil</keyword>
<evidence type="ECO:0000256" key="4">
    <source>
        <dbReference type="ARBA" id="ARBA00022692"/>
    </source>
</evidence>
<evidence type="ECO:0000256" key="5">
    <source>
        <dbReference type="ARBA" id="ARBA00022737"/>
    </source>
</evidence>
<dbReference type="InterPro" id="IPR050567">
    <property type="entry name" value="Mitochondrial_Carrier"/>
</dbReference>
<comment type="similarity">
    <text evidence="2 10">Belongs to the mitochondrial carrier (TC 2.A.29) family.</text>
</comment>
<feature type="repeat" description="Solcar" evidence="9">
    <location>
        <begin position="177"/>
        <end position="262"/>
    </location>
</feature>
<feature type="coiled-coil region" evidence="11">
    <location>
        <begin position="401"/>
        <end position="428"/>
    </location>
</feature>
<evidence type="ECO:0000256" key="1">
    <source>
        <dbReference type="ARBA" id="ARBA00004225"/>
    </source>
</evidence>
<evidence type="ECO:0000256" key="8">
    <source>
        <dbReference type="ARBA" id="ARBA00023136"/>
    </source>
</evidence>
<reference evidence="13" key="1">
    <citation type="submission" date="2014-05" db="EMBL/GenBank/DDBJ databases">
        <authorList>
            <person name="Chronopoulou M."/>
        </authorList>
    </citation>
    <scope>NUCLEOTIDE SEQUENCE</scope>
    <source>
        <tissue evidence="13">Whole organism</tissue>
    </source>
</reference>
<dbReference type="OrthoDB" id="193856at2759"/>
<dbReference type="PANTHER" id="PTHR45624:SF61">
    <property type="entry name" value="MITOCHONDRIAL BASIC AMINO ACIDS TRANSPORTER"/>
    <property type="match status" value="1"/>
</dbReference>
<evidence type="ECO:0000256" key="6">
    <source>
        <dbReference type="ARBA" id="ARBA00022989"/>
    </source>
</evidence>
<dbReference type="InterPro" id="IPR023395">
    <property type="entry name" value="MCP_dom_sf"/>
</dbReference>
<organism evidence="13">
    <name type="scientific">Lepeophtheirus salmonis</name>
    <name type="common">Salmon louse</name>
    <name type="synonym">Caligus salmonis</name>
    <dbReference type="NCBI Taxonomy" id="72036"/>
    <lineage>
        <taxon>Eukaryota</taxon>
        <taxon>Metazoa</taxon>
        <taxon>Ecdysozoa</taxon>
        <taxon>Arthropoda</taxon>
        <taxon>Crustacea</taxon>
        <taxon>Multicrustacea</taxon>
        <taxon>Hexanauplia</taxon>
        <taxon>Copepoda</taxon>
        <taxon>Siphonostomatoida</taxon>
        <taxon>Caligidae</taxon>
        <taxon>Lepeophtheirus</taxon>
    </lineage>
</organism>
<feature type="transmembrane region" description="Helical" evidence="12">
    <location>
        <begin position="58"/>
        <end position="80"/>
    </location>
</feature>
<name>A0A0K2UXA1_LEPSM</name>
<proteinExistence type="inferred from homology"/>
<dbReference type="KEGG" id="lsm:121123742"/>
<dbReference type="InterPro" id="IPR018108">
    <property type="entry name" value="MCP_transmembrane"/>
</dbReference>
<evidence type="ECO:0000256" key="12">
    <source>
        <dbReference type="SAM" id="Phobius"/>
    </source>
</evidence>
<dbReference type="PROSITE" id="PS50920">
    <property type="entry name" value="SOLCAR"/>
    <property type="match status" value="3"/>
</dbReference>
<sequence length="477" mass="52896">MALDFISGCLGGAAGVLVGFPLDTVKVKIQTQCSVNPIYTGTFQCLNSMIKTEGASSLYRGIISPLAGVAFINAICFGVYGNVNRRLENSNSIQSITIAGSVSGFVQAFLCSPMELIKTQMQIGDGHLGVKDTIKNIISHSGWRGLTKGLGITITREVPAFGIYFSSYEYMVSGRQDNAPLVFAAGGMSGVFSWIFTYPIDVIKSRLQADIDGRFKSPIHCLVTSLKEEGHKFLFRGVSSTVIRAFPTNAATMGVVTLIMKTFGEEETSVYDTMARMRMAESLHVRLPKNFDSPRYKFHSNVSTLCIEGPVIVQIQKPIFYVAPYRLFVETMLAAMPSDGDKKDLEVGTIRSGVKLGKISRIVTKILKSNKVNRNHYDEEFQVMVDLNAVSQDVIHSCFRSKVILEEQQREKDLLERLEKEYEESQETIKTPSILLSNNGSRIVQESHVTTSDFLNNTSSLISTSKTNRIYGFYYLM</sequence>
<dbReference type="PRINTS" id="PR00926">
    <property type="entry name" value="MITOCARRIER"/>
</dbReference>
<accession>A0A0K2UXA1</accession>
<keyword evidence="5" id="KW-0677">Repeat</keyword>
<dbReference type="GeneID" id="121123742"/>
<keyword evidence="3 10" id="KW-0813">Transport</keyword>
<evidence type="ECO:0000256" key="9">
    <source>
        <dbReference type="PROSITE-ProRule" id="PRU00282"/>
    </source>
</evidence>
<keyword evidence="6 12" id="KW-1133">Transmembrane helix</keyword>
<dbReference type="RefSeq" id="XP_040574804.1">
    <property type="nucleotide sequence ID" value="XM_040718870.2"/>
</dbReference>
<dbReference type="AlphaFoldDB" id="A0A0K2UXA1"/>
<comment type="subcellular location">
    <subcellularLocation>
        <location evidence="1">Mitochondrion membrane</location>
        <topology evidence="1">Multi-pass membrane protein</topology>
    </subcellularLocation>
</comment>
<keyword evidence="7" id="KW-0496">Mitochondrion</keyword>
<feature type="repeat" description="Solcar" evidence="9">
    <location>
        <begin position="91"/>
        <end position="174"/>
    </location>
</feature>
<evidence type="ECO:0000256" key="2">
    <source>
        <dbReference type="ARBA" id="ARBA00006375"/>
    </source>
</evidence>
<dbReference type="Pfam" id="PF00153">
    <property type="entry name" value="Mito_carr"/>
    <property type="match status" value="3"/>
</dbReference>
<dbReference type="SUPFAM" id="SSF103506">
    <property type="entry name" value="Mitochondrial carrier"/>
    <property type="match status" value="1"/>
</dbReference>
<dbReference type="GO" id="GO:0031966">
    <property type="term" value="C:mitochondrial membrane"/>
    <property type="evidence" value="ECO:0007669"/>
    <property type="project" value="UniProtKB-SubCell"/>
</dbReference>
<keyword evidence="8 9" id="KW-0472">Membrane</keyword>
<evidence type="ECO:0000256" key="7">
    <source>
        <dbReference type="ARBA" id="ARBA00023128"/>
    </source>
</evidence>
<feature type="transmembrane region" description="Helical" evidence="12">
    <location>
        <begin position="181"/>
        <end position="200"/>
    </location>
</feature>